<reference evidence="2" key="1">
    <citation type="submission" date="2019-01" db="EMBL/GenBank/DDBJ databases">
        <title>Cytophagaceae bacterium strain CAR-16.</title>
        <authorList>
            <person name="Chen W.-M."/>
        </authorList>
    </citation>
    <scope>NUCLEOTIDE SEQUENCE [LARGE SCALE GENOMIC DNA]</scope>
    <source>
        <strain evidence="2">CHR27</strain>
    </source>
</reference>
<dbReference type="PANTHER" id="PTHR30619:SF1">
    <property type="entry name" value="RECOMBINATION PROTEIN 2"/>
    <property type="match status" value="1"/>
</dbReference>
<dbReference type="OrthoDB" id="7177610at2"/>
<dbReference type="SUPFAM" id="SSF56281">
    <property type="entry name" value="Metallo-hydrolase/oxidoreductase"/>
    <property type="match status" value="1"/>
</dbReference>
<accession>A0A4Q1KEI4</accession>
<gene>
    <name evidence="1" type="ORF">EQG66_12010</name>
</gene>
<dbReference type="InterPro" id="IPR036866">
    <property type="entry name" value="RibonucZ/Hydroxyglut_hydro"/>
</dbReference>
<proteinExistence type="predicted"/>
<sequence length="508" mass="55173">MPFDPQFDDFISSEKCKAYFASDGGEKVKGKTGGFHLLWGDGVKFVDGQTFGSRRKIKARGQVGWVEQSDLGGEPLLELYFIDVGQGDGVLIRTPDFRHIMLDGGYPRKSQPTGKSAADFVDWKFNKDYGHNTIVLDEMISSHIDFDHYGGLADLLAITPDTSDDMDCTAITVENFYHSGLSHWLAHSGTGAGLGPTKASSGKKWFTRLLSDRQSAIAATTNNGPQAKGEWGKFVRLMTETRNATGQPSAINRVSQNTNWLANYPQGSITAIRVLGPIEGTVSGSPALLRLDSSQSINTNGTSVLLRIDYKKSRILLTGDLNQKAHHALLELHQGEEEEFACDVGKCCHHGSEDVSMEFLGHMKAACTVISSGDHEGHDHPRPRIVAASGLTGYRTIKEDKIVTPLVYSTELARSVEIGKPEAVKAGVGASSRTFAAKQLDEVQVSYKKVASGALRGSNEKASLDVAMLVHKVLYGLVNVRTNGSKILTATMNEGDRSFAVKTFTSRF</sequence>
<dbReference type="InterPro" id="IPR052159">
    <property type="entry name" value="Competence_DNA_uptake"/>
</dbReference>
<dbReference type="RefSeq" id="WP_129404825.1">
    <property type="nucleotide sequence ID" value="NZ_SBKP01000012.1"/>
</dbReference>
<comment type="caution">
    <text evidence="1">The sequence shown here is derived from an EMBL/GenBank/DDBJ whole genome shotgun (WGS) entry which is preliminary data.</text>
</comment>
<evidence type="ECO:0000313" key="1">
    <source>
        <dbReference type="EMBL" id="RXR27593.1"/>
    </source>
</evidence>
<dbReference type="AlphaFoldDB" id="A0A4Q1KEI4"/>
<evidence type="ECO:0000313" key="2">
    <source>
        <dbReference type="Proteomes" id="UP000290958"/>
    </source>
</evidence>
<keyword evidence="2" id="KW-1185">Reference proteome</keyword>
<evidence type="ECO:0008006" key="3">
    <source>
        <dbReference type="Google" id="ProtNLM"/>
    </source>
</evidence>
<dbReference type="PANTHER" id="PTHR30619">
    <property type="entry name" value="DNA INTERNALIZATION/COMPETENCE PROTEIN COMEC/REC2"/>
    <property type="match status" value="1"/>
</dbReference>
<name>A0A4Q1KEI4_9SPHN</name>
<dbReference type="Proteomes" id="UP000290958">
    <property type="component" value="Unassembled WGS sequence"/>
</dbReference>
<dbReference type="EMBL" id="SBKP01000012">
    <property type="protein sequence ID" value="RXR27593.1"/>
    <property type="molecule type" value="Genomic_DNA"/>
</dbReference>
<organism evidence="1 2">
    <name type="scientific">Sphingobium fluviale</name>
    <dbReference type="NCBI Taxonomy" id="2506423"/>
    <lineage>
        <taxon>Bacteria</taxon>
        <taxon>Pseudomonadati</taxon>
        <taxon>Pseudomonadota</taxon>
        <taxon>Alphaproteobacteria</taxon>
        <taxon>Sphingomonadales</taxon>
        <taxon>Sphingomonadaceae</taxon>
        <taxon>Sphingobium</taxon>
    </lineage>
</organism>
<protein>
    <recommendedName>
        <fullName evidence="3">MBL fold metallo-hydrolase</fullName>
    </recommendedName>
</protein>
<dbReference type="Gene3D" id="3.60.15.10">
    <property type="entry name" value="Ribonuclease Z/Hydroxyacylglutathione hydrolase-like"/>
    <property type="match status" value="1"/>
</dbReference>